<evidence type="ECO:0000256" key="16">
    <source>
        <dbReference type="ARBA" id="ARBA00032853"/>
    </source>
</evidence>
<dbReference type="InterPro" id="IPR003805">
    <property type="entry name" value="CobS"/>
</dbReference>
<evidence type="ECO:0000256" key="6">
    <source>
        <dbReference type="ARBA" id="ARBA00015850"/>
    </source>
</evidence>
<evidence type="ECO:0000256" key="4">
    <source>
        <dbReference type="ARBA" id="ARBA00010561"/>
    </source>
</evidence>
<feature type="transmembrane region" description="Helical" evidence="19">
    <location>
        <begin position="167"/>
        <end position="188"/>
    </location>
</feature>
<dbReference type="PANTHER" id="PTHR34148">
    <property type="entry name" value="ADENOSYLCOBINAMIDE-GDP RIBAZOLETRANSFERASE"/>
    <property type="match status" value="1"/>
</dbReference>
<dbReference type="HAMAP" id="MF_00719">
    <property type="entry name" value="CobS"/>
    <property type="match status" value="1"/>
</dbReference>
<feature type="transmembrane region" description="Helical" evidence="19">
    <location>
        <begin position="194"/>
        <end position="212"/>
    </location>
</feature>
<evidence type="ECO:0000313" key="20">
    <source>
        <dbReference type="EMBL" id="MBM6911766.1"/>
    </source>
</evidence>
<organism evidence="20 21">
    <name type="scientific">Veillonella magna</name>
    <dbReference type="NCBI Taxonomy" id="464322"/>
    <lineage>
        <taxon>Bacteria</taxon>
        <taxon>Bacillati</taxon>
        <taxon>Bacillota</taxon>
        <taxon>Negativicutes</taxon>
        <taxon>Veillonellales</taxon>
        <taxon>Veillonellaceae</taxon>
        <taxon>Veillonella</taxon>
    </lineage>
</organism>
<dbReference type="PANTHER" id="PTHR34148:SF1">
    <property type="entry name" value="ADENOSYLCOBINAMIDE-GDP RIBAZOLETRANSFERASE"/>
    <property type="match status" value="1"/>
</dbReference>
<comment type="pathway">
    <text evidence="3 19">Cofactor biosynthesis; adenosylcobalamin biosynthesis; adenosylcobalamin from cob(II)yrinate a,c-diamide: step 7/7.</text>
</comment>
<evidence type="ECO:0000256" key="17">
    <source>
        <dbReference type="ARBA" id="ARBA00048623"/>
    </source>
</evidence>
<dbReference type="RefSeq" id="WP_205087104.1">
    <property type="nucleotide sequence ID" value="NZ_JACJLA010000001.1"/>
</dbReference>
<evidence type="ECO:0000256" key="11">
    <source>
        <dbReference type="ARBA" id="ARBA00022842"/>
    </source>
</evidence>
<dbReference type="EC" id="2.7.8.26" evidence="5 19"/>
<evidence type="ECO:0000256" key="3">
    <source>
        <dbReference type="ARBA" id="ARBA00004663"/>
    </source>
</evidence>
<evidence type="ECO:0000256" key="5">
    <source>
        <dbReference type="ARBA" id="ARBA00013200"/>
    </source>
</evidence>
<keyword evidence="10 19" id="KW-0812">Transmembrane</keyword>
<evidence type="ECO:0000256" key="9">
    <source>
        <dbReference type="ARBA" id="ARBA00022679"/>
    </source>
</evidence>
<comment type="catalytic activity">
    <reaction evidence="17 19">
        <text>alpha-ribazole + adenosylcob(III)inamide-GDP = adenosylcob(III)alamin + GMP + H(+)</text>
        <dbReference type="Rhea" id="RHEA:16049"/>
        <dbReference type="ChEBI" id="CHEBI:10329"/>
        <dbReference type="ChEBI" id="CHEBI:15378"/>
        <dbReference type="ChEBI" id="CHEBI:18408"/>
        <dbReference type="ChEBI" id="CHEBI:58115"/>
        <dbReference type="ChEBI" id="CHEBI:60487"/>
        <dbReference type="EC" id="2.7.8.26"/>
    </reaction>
</comment>
<comment type="caution">
    <text evidence="20">The sequence shown here is derived from an EMBL/GenBank/DDBJ whole genome shotgun (WGS) entry which is preliminary data.</text>
</comment>
<comment type="similarity">
    <text evidence="4 19">Belongs to the CobS family.</text>
</comment>
<gene>
    <name evidence="19 20" type="primary">cobS</name>
    <name evidence="20" type="ORF">H6A01_00310</name>
</gene>
<evidence type="ECO:0000256" key="14">
    <source>
        <dbReference type="ARBA" id="ARBA00025228"/>
    </source>
</evidence>
<keyword evidence="12 19" id="KW-1133">Transmembrane helix</keyword>
<dbReference type="Pfam" id="PF02654">
    <property type="entry name" value="CobS"/>
    <property type="match status" value="1"/>
</dbReference>
<evidence type="ECO:0000256" key="18">
    <source>
        <dbReference type="ARBA" id="ARBA00049504"/>
    </source>
</evidence>
<keyword evidence="8 19" id="KW-0169">Cobalamin biosynthesis</keyword>
<protein>
    <recommendedName>
        <fullName evidence="6 19">Adenosylcobinamide-GDP ribazoletransferase</fullName>
        <ecNumber evidence="5 19">2.7.8.26</ecNumber>
    </recommendedName>
    <alternativeName>
        <fullName evidence="16 19">Cobalamin synthase</fullName>
    </alternativeName>
    <alternativeName>
        <fullName evidence="15 19">Cobalamin-5'-phosphate synthase</fullName>
    </alternativeName>
</protein>
<dbReference type="Proteomes" id="UP000707138">
    <property type="component" value="Unassembled WGS sequence"/>
</dbReference>
<comment type="function">
    <text evidence="14 19">Joins adenosylcobinamide-GDP and alpha-ribazole to generate adenosylcobalamin (Ado-cobalamin). Also synthesizes adenosylcobalamin 5'-phosphate from adenosylcobinamide-GDP and alpha-ribazole 5'-phosphate.</text>
</comment>
<feature type="transmembrane region" description="Helical" evidence="19">
    <location>
        <begin position="133"/>
        <end position="155"/>
    </location>
</feature>
<sequence length="251" mass="27711">MNAFFIGLQFLTRLKLVNQTEWTVESFGRSVLFFPWVGAVIGGCMALVYMLLGGYLDPSLMALLLVVFEFLFTGGLHADGFMDTCDGLFSGRDRERKLEIMKDSRVGSNGVVGFVFLTALKWQLLTHIPAESMIPVLLCMPILSRYSLVLSIRLFHYARPEGMGKAFAVYSPSYTLLVATIFALLPTFLFTWDYVLFLGLTIGINLILNAYISKHLGGVTGDTYGFVVESTEIILLFIAVVLIAVGGPFAS</sequence>
<evidence type="ECO:0000313" key="21">
    <source>
        <dbReference type="Proteomes" id="UP000707138"/>
    </source>
</evidence>
<evidence type="ECO:0000256" key="10">
    <source>
        <dbReference type="ARBA" id="ARBA00022692"/>
    </source>
</evidence>
<comment type="cofactor">
    <cofactor evidence="1 19">
        <name>Mg(2+)</name>
        <dbReference type="ChEBI" id="CHEBI:18420"/>
    </cofactor>
</comment>
<comment type="subcellular location">
    <subcellularLocation>
        <location evidence="2 19">Cell membrane</location>
        <topology evidence="2 19">Multi-pass membrane protein</topology>
    </subcellularLocation>
</comment>
<keyword evidence="21" id="KW-1185">Reference proteome</keyword>
<evidence type="ECO:0000256" key="13">
    <source>
        <dbReference type="ARBA" id="ARBA00023136"/>
    </source>
</evidence>
<proteinExistence type="inferred from homology"/>
<feature type="transmembrane region" description="Helical" evidence="19">
    <location>
        <begin position="59"/>
        <end position="78"/>
    </location>
</feature>
<keyword evidence="9 19" id="KW-0808">Transferase</keyword>
<evidence type="ECO:0000256" key="7">
    <source>
        <dbReference type="ARBA" id="ARBA00022475"/>
    </source>
</evidence>
<keyword evidence="13 19" id="KW-0472">Membrane</keyword>
<keyword evidence="11 19" id="KW-0460">Magnesium</keyword>
<feature type="transmembrane region" description="Helical" evidence="19">
    <location>
        <begin position="32"/>
        <end position="52"/>
    </location>
</feature>
<accession>A0ABS2GC84</accession>
<dbReference type="GO" id="GO:0051073">
    <property type="term" value="F:adenosylcobinamide-GDP ribazoletransferase activity"/>
    <property type="evidence" value="ECO:0007669"/>
    <property type="project" value="UniProtKB-EC"/>
</dbReference>
<comment type="catalytic activity">
    <reaction evidence="18 19">
        <text>alpha-ribazole 5'-phosphate + adenosylcob(III)inamide-GDP = adenosylcob(III)alamin 5'-phosphate + GMP + H(+)</text>
        <dbReference type="Rhea" id="RHEA:23560"/>
        <dbReference type="ChEBI" id="CHEBI:15378"/>
        <dbReference type="ChEBI" id="CHEBI:57918"/>
        <dbReference type="ChEBI" id="CHEBI:58115"/>
        <dbReference type="ChEBI" id="CHEBI:60487"/>
        <dbReference type="ChEBI" id="CHEBI:60493"/>
        <dbReference type="EC" id="2.7.8.26"/>
    </reaction>
</comment>
<evidence type="ECO:0000256" key="2">
    <source>
        <dbReference type="ARBA" id="ARBA00004651"/>
    </source>
</evidence>
<evidence type="ECO:0000256" key="1">
    <source>
        <dbReference type="ARBA" id="ARBA00001946"/>
    </source>
</evidence>
<evidence type="ECO:0000256" key="8">
    <source>
        <dbReference type="ARBA" id="ARBA00022573"/>
    </source>
</evidence>
<keyword evidence="7 19" id="KW-1003">Cell membrane</keyword>
<reference evidence="20 21" key="1">
    <citation type="journal article" date="2021" name="Sci. Rep.">
        <title>The distribution of antibiotic resistance genes in chicken gut microbiota commensals.</title>
        <authorList>
            <person name="Juricova H."/>
            <person name="Matiasovicova J."/>
            <person name="Kubasova T."/>
            <person name="Cejkova D."/>
            <person name="Rychlik I."/>
        </authorList>
    </citation>
    <scope>NUCLEOTIDE SEQUENCE [LARGE SCALE GENOMIC DNA]</scope>
    <source>
        <strain evidence="20 21">An537</strain>
    </source>
</reference>
<evidence type="ECO:0000256" key="15">
    <source>
        <dbReference type="ARBA" id="ARBA00032605"/>
    </source>
</evidence>
<dbReference type="NCBIfam" id="TIGR00317">
    <property type="entry name" value="cobS"/>
    <property type="match status" value="1"/>
</dbReference>
<dbReference type="EMBL" id="JACJLA010000001">
    <property type="protein sequence ID" value="MBM6911766.1"/>
    <property type="molecule type" value="Genomic_DNA"/>
</dbReference>
<feature type="transmembrane region" description="Helical" evidence="19">
    <location>
        <begin position="233"/>
        <end position="250"/>
    </location>
</feature>
<name>A0ABS2GC84_9FIRM</name>
<evidence type="ECO:0000256" key="12">
    <source>
        <dbReference type="ARBA" id="ARBA00022989"/>
    </source>
</evidence>
<evidence type="ECO:0000256" key="19">
    <source>
        <dbReference type="HAMAP-Rule" id="MF_00719"/>
    </source>
</evidence>